<dbReference type="InterPro" id="IPR008517">
    <property type="entry name" value="GNA1162-like"/>
</dbReference>
<dbReference type="PROSITE" id="PS51257">
    <property type="entry name" value="PROKAR_LIPOPROTEIN"/>
    <property type="match status" value="1"/>
</dbReference>
<evidence type="ECO:0000256" key="1">
    <source>
        <dbReference type="SAM" id="SignalP"/>
    </source>
</evidence>
<feature type="signal peptide" evidence="1">
    <location>
        <begin position="1"/>
        <end position="21"/>
    </location>
</feature>
<keyword evidence="3" id="KW-1185">Reference proteome</keyword>
<evidence type="ECO:0000313" key="3">
    <source>
        <dbReference type="Proteomes" id="UP000001890"/>
    </source>
</evidence>
<dbReference type="EMBL" id="FP565176">
    <property type="protein sequence ID" value="CBA14599.1"/>
    <property type="molecule type" value="Genomic_DNA"/>
</dbReference>
<dbReference type="Proteomes" id="UP000001890">
    <property type="component" value="Chromosome"/>
</dbReference>
<dbReference type="Pfam" id="PF05643">
    <property type="entry name" value="GNA1162-like"/>
    <property type="match status" value="1"/>
</dbReference>
<protein>
    <submittedName>
        <fullName evidence="2">Hypothetical lipoprotein</fullName>
    </submittedName>
</protein>
<organism evidence="2 3">
    <name type="scientific">Xanthomonas albilineans (strain GPE PC73 / CFBP 7063)</name>
    <dbReference type="NCBI Taxonomy" id="380358"/>
    <lineage>
        <taxon>Bacteria</taxon>
        <taxon>Pseudomonadati</taxon>
        <taxon>Pseudomonadota</taxon>
        <taxon>Gammaproteobacteria</taxon>
        <taxon>Lysobacterales</taxon>
        <taxon>Lysobacteraceae</taxon>
        <taxon>Xanthomonas</taxon>
    </lineage>
</organism>
<sequence>MKNIAKVACVAVLGLLLSACATQPKSRDYSAYKASKPRSILVLPPVSHAPDVDASLSVLSVTTLPLAEAGYYVMPVAPVYETFKQNGITIADDAQAVAPEKLRQIFGADAALYITIDKYGAVYQVVNSVVTVAANAKLVDLRTGTVLWEGKATASSDENKKVSVGGGGVLGILVSAAINQVINQATDQSHQVGNMASQRLLSAGYPGGLLYGPYNAKYGTD</sequence>
<feature type="chain" id="PRO_5003038163" evidence="1">
    <location>
        <begin position="22"/>
        <end position="221"/>
    </location>
</feature>
<dbReference type="GeneID" id="57875429"/>
<gene>
    <name evidence="2" type="ordered locus">XALc_0053</name>
</gene>
<dbReference type="RefSeq" id="WP_012914618.1">
    <property type="nucleotide sequence ID" value="NC_013722.1"/>
</dbReference>
<keyword evidence="1" id="KW-0732">Signal</keyword>
<proteinExistence type="predicted"/>
<dbReference type="AlphaFoldDB" id="D2U8P8"/>
<name>D2U8P8_XANAP</name>
<accession>D2U8P8</accession>
<dbReference type="PATRIC" id="fig|29447.3.peg.56"/>
<dbReference type="Gene3D" id="3.40.50.10610">
    <property type="entry name" value="ABC-type transport auxiliary lipoprotein component"/>
    <property type="match status" value="1"/>
</dbReference>
<evidence type="ECO:0000313" key="2">
    <source>
        <dbReference type="EMBL" id="CBA14599.1"/>
    </source>
</evidence>
<reference evidence="2 3" key="1">
    <citation type="journal article" date="2009" name="BMC Genomics">
        <title>The complete genome sequence of Xanthomonas albilineans provides new insights into the reductive genome evolution of the xylem-limited Xanthomonadaceae.</title>
        <authorList>
            <person name="Pieretti I."/>
            <person name="Royer M."/>
            <person name="Barbe V."/>
            <person name="Carrere S."/>
            <person name="Koebnik R."/>
            <person name="Cociancich S."/>
            <person name="Couloux A."/>
            <person name="Darrasse A."/>
            <person name="Gouzy J."/>
            <person name="Jacques M.A."/>
            <person name="Lauber E."/>
            <person name="Manceau C."/>
            <person name="Mangenot S."/>
            <person name="Poussier S."/>
            <person name="Segurens B."/>
            <person name="Szurek B."/>
            <person name="Verdier V."/>
            <person name="Arlat M."/>
            <person name="Rott P."/>
        </authorList>
    </citation>
    <scope>NUCLEOTIDE SEQUENCE [LARGE SCALE GENOMIC DNA]</scope>
    <source>
        <strain evidence="3">GPE PC73 / CFBP 7063</strain>
    </source>
</reference>
<dbReference type="KEGG" id="xal:XALC_0053"/>
<dbReference type="STRING" id="380358.XALC_0053"/>
<dbReference type="eggNOG" id="COG4380">
    <property type="taxonomic scope" value="Bacteria"/>
</dbReference>
<keyword evidence="2" id="KW-0449">Lipoprotein</keyword>